<name>A0ABY6A5M4_9BURK</name>
<feature type="transmembrane region" description="Helical" evidence="1">
    <location>
        <begin position="34"/>
        <end position="52"/>
    </location>
</feature>
<dbReference type="Pfam" id="PF18169">
    <property type="entry name" value="SLATT_6"/>
    <property type="match status" value="1"/>
</dbReference>
<protein>
    <submittedName>
        <fullName evidence="3">SLATT domain-containing protein</fullName>
    </submittedName>
</protein>
<sequence>MNKENLLNDIAETGYNVGFGSCKHFATFDIVTKTPGWIGFISIAFGVYALIFDSLADKFYSATFVIIGVIGLYIALYDEKKSNYEEVGIELRKLYNALRQLYLKVNCSNQTNFDDYIKELKEIESKYYNATISKQILFSDWYAHYKFFWQLQIDWIHKQKNFRFFRDKIPLSGYIALILAVLVLVTSLIPKLKLFYGCA</sequence>
<keyword evidence="4" id="KW-1185">Reference proteome</keyword>
<feature type="transmembrane region" description="Helical" evidence="1">
    <location>
        <begin position="171"/>
        <end position="189"/>
    </location>
</feature>
<keyword evidence="1" id="KW-0812">Transmembrane</keyword>
<dbReference type="InterPro" id="IPR041119">
    <property type="entry name" value="SLATT_6"/>
</dbReference>
<evidence type="ECO:0000313" key="3">
    <source>
        <dbReference type="EMBL" id="UXC20370.1"/>
    </source>
</evidence>
<evidence type="ECO:0000259" key="2">
    <source>
        <dbReference type="Pfam" id="PF18169"/>
    </source>
</evidence>
<evidence type="ECO:0000313" key="4">
    <source>
        <dbReference type="Proteomes" id="UP001058290"/>
    </source>
</evidence>
<reference evidence="3" key="1">
    <citation type="submission" date="2022-09" db="EMBL/GenBank/DDBJ databases">
        <title>Bacterial diversity in gut of crayfish and pufferfish.</title>
        <authorList>
            <person name="Huang Y."/>
        </authorList>
    </citation>
    <scope>NUCLEOTIDE SEQUENCE</scope>
    <source>
        <strain evidence="3">PR12</strain>
    </source>
</reference>
<keyword evidence="1" id="KW-0472">Membrane</keyword>
<organism evidence="3 4">
    <name type="scientific">Comamonas squillarum</name>
    <dbReference type="NCBI Taxonomy" id="2977320"/>
    <lineage>
        <taxon>Bacteria</taxon>
        <taxon>Pseudomonadati</taxon>
        <taxon>Pseudomonadota</taxon>
        <taxon>Betaproteobacteria</taxon>
        <taxon>Burkholderiales</taxon>
        <taxon>Comamonadaceae</taxon>
        <taxon>Comamonas</taxon>
    </lineage>
</organism>
<accession>A0ABY6A5M4</accession>
<dbReference type="RefSeq" id="WP_260720089.1">
    <property type="nucleotide sequence ID" value="NZ_CP104377.1"/>
</dbReference>
<keyword evidence="1" id="KW-1133">Transmembrane helix</keyword>
<evidence type="ECO:0000256" key="1">
    <source>
        <dbReference type="SAM" id="Phobius"/>
    </source>
</evidence>
<feature type="domain" description="SMODS and SLOG-associating 2TM effector" evidence="2">
    <location>
        <begin position="1"/>
        <end position="174"/>
    </location>
</feature>
<feature type="transmembrane region" description="Helical" evidence="1">
    <location>
        <begin position="59"/>
        <end position="77"/>
    </location>
</feature>
<dbReference type="EMBL" id="CP104377">
    <property type="protein sequence ID" value="UXC20370.1"/>
    <property type="molecule type" value="Genomic_DNA"/>
</dbReference>
<dbReference type="Proteomes" id="UP001058290">
    <property type="component" value="Chromosome"/>
</dbReference>
<dbReference type="NCBIfam" id="NF033630">
    <property type="entry name" value="SLATT_6"/>
    <property type="match status" value="1"/>
</dbReference>
<gene>
    <name evidence="3" type="ORF">N4T19_09770</name>
</gene>
<proteinExistence type="predicted"/>